<organism evidence="15 16">
    <name type="scientific">Pristionchus fissidentatus</name>
    <dbReference type="NCBI Taxonomy" id="1538716"/>
    <lineage>
        <taxon>Eukaryota</taxon>
        <taxon>Metazoa</taxon>
        <taxon>Ecdysozoa</taxon>
        <taxon>Nematoda</taxon>
        <taxon>Chromadorea</taxon>
        <taxon>Rhabditida</taxon>
        <taxon>Rhabditina</taxon>
        <taxon>Diplogasteromorpha</taxon>
        <taxon>Diplogasteroidea</taxon>
        <taxon>Neodiplogasteridae</taxon>
        <taxon>Pristionchus</taxon>
    </lineage>
</organism>
<feature type="non-terminal residue" evidence="15">
    <location>
        <position position="1"/>
    </location>
</feature>
<dbReference type="GO" id="GO:0003700">
    <property type="term" value="F:DNA-binding transcription factor activity"/>
    <property type="evidence" value="ECO:0007669"/>
    <property type="project" value="InterPro"/>
</dbReference>
<evidence type="ECO:0000259" key="13">
    <source>
        <dbReference type="PROSITE" id="PS51030"/>
    </source>
</evidence>
<dbReference type="SUPFAM" id="SSF57716">
    <property type="entry name" value="Glucocorticoid receptor-like (DNA-binding domain)"/>
    <property type="match status" value="1"/>
</dbReference>
<proteinExistence type="inferred from homology"/>
<comment type="similarity">
    <text evidence="2">Belongs to the nuclear hormone receptor family.</text>
</comment>
<feature type="domain" description="NR LBD" evidence="14">
    <location>
        <begin position="121"/>
        <end position="360"/>
    </location>
</feature>
<evidence type="ECO:0000313" key="16">
    <source>
        <dbReference type="Proteomes" id="UP001432322"/>
    </source>
</evidence>
<dbReference type="InterPro" id="IPR000536">
    <property type="entry name" value="Nucl_hrmn_rcpt_lig-bd"/>
</dbReference>
<dbReference type="InterPro" id="IPR052496">
    <property type="entry name" value="Orphan_Nuclear_Rcpt"/>
</dbReference>
<dbReference type="PROSITE" id="PS51843">
    <property type="entry name" value="NR_LBD"/>
    <property type="match status" value="1"/>
</dbReference>
<evidence type="ECO:0000256" key="10">
    <source>
        <dbReference type="ARBA" id="ARBA00023242"/>
    </source>
</evidence>
<reference evidence="15" key="1">
    <citation type="submission" date="2023-10" db="EMBL/GenBank/DDBJ databases">
        <title>Genome assembly of Pristionchus species.</title>
        <authorList>
            <person name="Yoshida K."/>
            <person name="Sommer R.J."/>
        </authorList>
    </citation>
    <scope>NUCLEOTIDE SEQUENCE</scope>
    <source>
        <strain evidence="15">RS5133</strain>
    </source>
</reference>
<feature type="region of interest" description="Disordered" evidence="12">
    <location>
        <begin position="61"/>
        <end position="83"/>
    </location>
</feature>
<dbReference type="Pfam" id="PF00105">
    <property type="entry name" value="zf-C4"/>
    <property type="match status" value="1"/>
</dbReference>
<keyword evidence="16" id="KW-1185">Reference proteome</keyword>
<dbReference type="CDD" id="cd06960">
    <property type="entry name" value="NR_DBD_HNF4A"/>
    <property type="match status" value="1"/>
</dbReference>
<keyword evidence="7" id="KW-0238">DNA-binding</keyword>
<dbReference type="PANTHER" id="PTHR47519:SF5">
    <property type="entry name" value="NUCLEAR HORMONE RECEPTOR E75"/>
    <property type="match status" value="1"/>
</dbReference>
<name>A0AAV5V5B4_9BILA</name>
<keyword evidence="10" id="KW-0539">Nucleus</keyword>
<evidence type="ECO:0000256" key="5">
    <source>
        <dbReference type="ARBA" id="ARBA00022833"/>
    </source>
</evidence>
<keyword evidence="4" id="KW-0863">Zinc-finger</keyword>
<sequence>CKGFFRRTIRNSHEYACRFDKTCAIDKDQRNACRYCRFQRCIAVGMEPDAIRPDRDIIGKQKNPRRRRLTVKSEDGEEPTSSNERLDEGFIAFFHNIEMQVAAGTLPIVSVPIGIKADPECTLVGLFTNRGAYSHEMFPVSYSLGPTASVEELMNGIRRSVFSCASWIDAICTASNIHSVAEKVALLRSVFPNFYVHSLAANTHRFASGQHSSICLCNGVTLPRDAPRELTATNIISKRFVPRLLDEVIGPMSQLGLTLDEALILQVMIICDAECPDVSAQTRNALWNLRERVQGMLFHAISSQDLDGGAQSMCARFGRVMLLVTLISKVASIFHENMQVAGLFLDQFTDPLVAELMNERCRDVIPSPLARDTADSSVPTRGSPRLPSDICENSLDRPCFSDSSLNSALSSQMSLPSTGTPQSSSTLLTPTLASDLTISTSFLNATQFGMLATPPPTALPRPSPVSLSFSSPFFPTPPSSSHLPTLPYSAGPFLNQTTSFFDHNFGQCP</sequence>
<dbReference type="EMBL" id="BTSY01000002">
    <property type="protein sequence ID" value="GMT13720.1"/>
    <property type="molecule type" value="Genomic_DNA"/>
</dbReference>
<evidence type="ECO:0000313" key="15">
    <source>
        <dbReference type="EMBL" id="GMT13720.1"/>
    </source>
</evidence>
<feature type="region of interest" description="Disordered" evidence="12">
    <location>
        <begin position="368"/>
        <end position="389"/>
    </location>
</feature>
<comment type="caution">
    <text evidence="15">The sequence shown here is derived from an EMBL/GenBank/DDBJ whole genome shotgun (WGS) entry which is preliminary data.</text>
</comment>
<dbReference type="Gene3D" id="1.10.565.10">
    <property type="entry name" value="Retinoid X Receptor"/>
    <property type="match status" value="1"/>
</dbReference>
<evidence type="ECO:0008006" key="17">
    <source>
        <dbReference type="Google" id="ProtNLM"/>
    </source>
</evidence>
<dbReference type="Gene3D" id="3.30.50.10">
    <property type="entry name" value="Erythroid Transcription Factor GATA-1, subunit A"/>
    <property type="match status" value="1"/>
</dbReference>
<evidence type="ECO:0000256" key="12">
    <source>
        <dbReference type="SAM" id="MobiDB-lite"/>
    </source>
</evidence>
<dbReference type="GO" id="GO:0000978">
    <property type="term" value="F:RNA polymerase II cis-regulatory region sequence-specific DNA binding"/>
    <property type="evidence" value="ECO:0007669"/>
    <property type="project" value="InterPro"/>
</dbReference>
<evidence type="ECO:0000259" key="14">
    <source>
        <dbReference type="PROSITE" id="PS51843"/>
    </source>
</evidence>
<dbReference type="SUPFAM" id="SSF48508">
    <property type="entry name" value="Nuclear receptor ligand-binding domain"/>
    <property type="match status" value="1"/>
</dbReference>
<dbReference type="InterPro" id="IPR001628">
    <property type="entry name" value="Znf_hrmn_rcpt"/>
</dbReference>
<dbReference type="PROSITE" id="PS51030">
    <property type="entry name" value="NUCLEAR_REC_DBD_2"/>
    <property type="match status" value="1"/>
</dbReference>
<comment type="subcellular location">
    <subcellularLocation>
        <location evidence="1">Nucleus</location>
    </subcellularLocation>
</comment>
<dbReference type="Proteomes" id="UP001432322">
    <property type="component" value="Unassembled WGS sequence"/>
</dbReference>
<keyword evidence="5" id="KW-0862">Zinc</keyword>
<dbReference type="SMART" id="SM00399">
    <property type="entry name" value="ZnF_C4"/>
    <property type="match status" value="1"/>
</dbReference>
<evidence type="ECO:0000256" key="4">
    <source>
        <dbReference type="ARBA" id="ARBA00022771"/>
    </source>
</evidence>
<evidence type="ECO:0000256" key="6">
    <source>
        <dbReference type="ARBA" id="ARBA00023015"/>
    </source>
</evidence>
<feature type="domain" description="Nuclear receptor" evidence="13">
    <location>
        <begin position="1"/>
        <end position="53"/>
    </location>
</feature>
<dbReference type="GO" id="GO:0008270">
    <property type="term" value="F:zinc ion binding"/>
    <property type="evidence" value="ECO:0007669"/>
    <property type="project" value="UniProtKB-KW"/>
</dbReference>
<dbReference type="PANTHER" id="PTHR47519">
    <property type="entry name" value="NUCLEAR HORMONE RECEPTOR FAMILY MEMBER NHR-31-RELATED"/>
    <property type="match status" value="1"/>
</dbReference>
<keyword evidence="6" id="KW-0805">Transcription regulation</keyword>
<evidence type="ECO:0000256" key="8">
    <source>
        <dbReference type="ARBA" id="ARBA00023163"/>
    </source>
</evidence>
<evidence type="ECO:0000256" key="1">
    <source>
        <dbReference type="ARBA" id="ARBA00004123"/>
    </source>
</evidence>
<evidence type="ECO:0000256" key="9">
    <source>
        <dbReference type="ARBA" id="ARBA00023170"/>
    </source>
</evidence>
<dbReference type="InterPro" id="IPR035500">
    <property type="entry name" value="NHR-like_dom_sf"/>
</dbReference>
<dbReference type="AlphaFoldDB" id="A0AAV5V5B4"/>
<gene>
    <name evidence="15" type="ORF">PFISCL1PPCAC_5017</name>
</gene>
<dbReference type="Pfam" id="PF00104">
    <property type="entry name" value="Hormone_recep"/>
    <property type="match status" value="1"/>
</dbReference>
<evidence type="ECO:0000256" key="2">
    <source>
        <dbReference type="ARBA" id="ARBA00005993"/>
    </source>
</evidence>
<dbReference type="SMART" id="SM00430">
    <property type="entry name" value="HOLI"/>
    <property type="match status" value="1"/>
</dbReference>
<dbReference type="GO" id="GO:0005634">
    <property type="term" value="C:nucleus"/>
    <property type="evidence" value="ECO:0007669"/>
    <property type="project" value="UniProtKB-SubCell"/>
</dbReference>
<dbReference type="InterPro" id="IPR013088">
    <property type="entry name" value="Znf_NHR/GATA"/>
</dbReference>
<keyword evidence="9" id="KW-0675">Receptor</keyword>
<evidence type="ECO:0000256" key="3">
    <source>
        <dbReference type="ARBA" id="ARBA00022723"/>
    </source>
</evidence>
<accession>A0AAV5V5B4</accession>
<evidence type="ECO:0000256" key="11">
    <source>
        <dbReference type="ARBA" id="ARBA00037512"/>
    </source>
</evidence>
<protein>
    <recommendedName>
        <fullName evidence="17">Nuclear receptor</fullName>
    </recommendedName>
</protein>
<dbReference type="InterPro" id="IPR049636">
    <property type="entry name" value="HNF4-like_DBD"/>
</dbReference>
<keyword evidence="3" id="KW-0479">Metal-binding</keyword>
<keyword evidence="8" id="KW-0804">Transcription</keyword>
<evidence type="ECO:0000256" key="7">
    <source>
        <dbReference type="ARBA" id="ARBA00023125"/>
    </source>
</evidence>
<comment type="function">
    <text evidence="11">Orphan nuclear receptor.</text>
</comment>